<keyword evidence="3" id="KW-1185">Reference proteome</keyword>
<sequence length="148" mass="16895">MREPGLLDRLFDDARRGPRSLAVRARLDPRHRPTANRAVLVWQIRRAIEQSTRNPEIRELLVVAYHLTPGGEPMLEARLENLAARRGRALSTLQTKLSVSRAPVRELLKGDLPSRRRARSRRWSASNSTTSARTGNRATRRWSCPSRS</sequence>
<evidence type="ECO:0000313" key="3">
    <source>
        <dbReference type="Proteomes" id="UP001596512"/>
    </source>
</evidence>
<gene>
    <name evidence="2" type="ORF">ACFQV2_39040</name>
</gene>
<protein>
    <submittedName>
        <fullName evidence="2">Uncharacterized protein</fullName>
    </submittedName>
</protein>
<dbReference type="Proteomes" id="UP001596512">
    <property type="component" value="Unassembled WGS sequence"/>
</dbReference>
<reference evidence="3" key="1">
    <citation type="journal article" date="2019" name="Int. J. Syst. Evol. Microbiol.">
        <title>The Global Catalogue of Microorganisms (GCM) 10K type strain sequencing project: providing services to taxonomists for standard genome sequencing and annotation.</title>
        <authorList>
            <consortium name="The Broad Institute Genomics Platform"/>
            <consortium name="The Broad Institute Genome Sequencing Center for Infectious Disease"/>
            <person name="Wu L."/>
            <person name="Ma J."/>
        </authorList>
    </citation>
    <scope>NUCLEOTIDE SEQUENCE [LARGE SCALE GENOMIC DNA]</scope>
    <source>
        <strain evidence="3">JCM 17695</strain>
    </source>
</reference>
<evidence type="ECO:0000256" key="1">
    <source>
        <dbReference type="SAM" id="MobiDB-lite"/>
    </source>
</evidence>
<comment type="caution">
    <text evidence="2">The sequence shown here is derived from an EMBL/GenBank/DDBJ whole genome shotgun (WGS) entry which is preliminary data.</text>
</comment>
<organism evidence="2 3">
    <name type="scientific">Actinokineospora soli</name>
    <dbReference type="NCBI Taxonomy" id="1048753"/>
    <lineage>
        <taxon>Bacteria</taxon>
        <taxon>Bacillati</taxon>
        <taxon>Actinomycetota</taxon>
        <taxon>Actinomycetes</taxon>
        <taxon>Pseudonocardiales</taxon>
        <taxon>Pseudonocardiaceae</taxon>
        <taxon>Actinokineospora</taxon>
    </lineage>
</organism>
<proteinExistence type="predicted"/>
<evidence type="ECO:0000313" key="2">
    <source>
        <dbReference type="EMBL" id="MFC7618457.1"/>
    </source>
</evidence>
<feature type="region of interest" description="Disordered" evidence="1">
    <location>
        <begin position="112"/>
        <end position="148"/>
    </location>
</feature>
<accession>A0ABW2TX34</accession>
<feature type="compositionally biased region" description="Low complexity" evidence="1">
    <location>
        <begin position="123"/>
        <end position="134"/>
    </location>
</feature>
<name>A0ABW2TX34_9PSEU</name>
<dbReference type="EMBL" id="JBHTEY010000004">
    <property type="protein sequence ID" value="MFC7618457.1"/>
    <property type="molecule type" value="Genomic_DNA"/>
</dbReference>